<keyword evidence="12" id="KW-1185">Reference proteome</keyword>
<dbReference type="InterPro" id="IPR013686">
    <property type="entry name" value="Polypept-transport_assoc_ShlB"/>
</dbReference>
<evidence type="ECO:0000259" key="10">
    <source>
        <dbReference type="PROSITE" id="PS51779"/>
    </source>
</evidence>
<sequence length="550" mass="59285">MKLHHTFLPAAALAIAATPVLAQQQPDAGRLLQETTQTLPRPAQNPGVAIDILKPADMQMPGGLQVKIDSIRIDGNSRIPQAQLLDALGPVSGKTYDFAGLSALAAKLTAYYQAQGYPFARVYLPQQDLAGGQLQLHVLEGRYGRVTAHGEPAFIEGAQGFLSHLPVGAIMESPDLERVTLILDDQPGVRTRPVVRPGREVGTGDLLVEVQRDHRYKGEVGIDDYGNRYTGRVRAHANLDIDSPFRLGDQIALQSLYTQERMWFGSLAYAAPLGYSGLRGRVGYAHTYYTLGGSFSGLGANGTADIASLGLSYPLIRSQARNVTLSAGLDHKRLHDRQDTTATSSEKSSDTLPLALSFDVRDGFLRAGITYGALTWTPGRLHLDDTLAAIDQTTARSAGRFSKINLDVARIQSVSEHVDVYGRMSAQWAGGNLDSSEKFGLGGINGVRAYPSGEGYGDSGWLAQLELRYAAGSCMPYLFYDAGRVTTNRDPWSAVANNHRSVAGAGAGVRGTYGDWTGNLTLAWKTRGGAALSDPHDERPVVWASAQYRF</sequence>
<proteinExistence type="inferred from homology"/>
<feature type="chain" id="PRO_5037403863" evidence="9">
    <location>
        <begin position="23"/>
        <end position="550"/>
    </location>
</feature>
<name>A0A934SWZ7_9BURK</name>
<dbReference type="GO" id="GO:0009279">
    <property type="term" value="C:cell outer membrane"/>
    <property type="evidence" value="ECO:0007669"/>
    <property type="project" value="UniProtKB-SubCell"/>
</dbReference>
<organism evidence="11 12">
    <name type="scientific">Noviherbaspirillum pedocola</name>
    <dbReference type="NCBI Taxonomy" id="2801341"/>
    <lineage>
        <taxon>Bacteria</taxon>
        <taxon>Pseudomonadati</taxon>
        <taxon>Pseudomonadota</taxon>
        <taxon>Betaproteobacteria</taxon>
        <taxon>Burkholderiales</taxon>
        <taxon>Oxalobacteraceae</taxon>
        <taxon>Noviherbaspirillum</taxon>
    </lineage>
</organism>
<evidence type="ECO:0000256" key="6">
    <source>
        <dbReference type="ARBA" id="ARBA00022927"/>
    </source>
</evidence>
<evidence type="ECO:0000256" key="9">
    <source>
        <dbReference type="SAM" id="SignalP"/>
    </source>
</evidence>
<reference evidence="11" key="1">
    <citation type="submission" date="2021-01" db="EMBL/GenBank/DDBJ databases">
        <title>Genome sequence of strain Noviherbaspirillum sp. DKR-6.</title>
        <authorList>
            <person name="Chaudhary D.K."/>
        </authorList>
    </citation>
    <scope>NUCLEOTIDE SEQUENCE</scope>
    <source>
        <strain evidence="11">DKR-6</strain>
    </source>
</reference>
<accession>A0A934SWZ7</accession>
<comment type="similarity">
    <text evidence="2">Belongs to the TPS (TC 1.B.20) family.</text>
</comment>
<feature type="signal peptide" evidence="9">
    <location>
        <begin position="1"/>
        <end position="22"/>
    </location>
</feature>
<dbReference type="RefSeq" id="WP_200597036.1">
    <property type="nucleotide sequence ID" value="NZ_JAEPBG010000017.1"/>
</dbReference>
<evidence type="ECO:0000256" key="2">
    <source>
        <dbReference type="ARBA" id="ARBA00009055"/>
    </source>
</evidence>
<keyword evidence="7" id="KW-0472">Membrane</keyword>
<dbReference type="Pfam" id="PF03865">
    <property type="entry name" value="ShlB"/>
    <property type="match status" value="1"/>
</dbReference>
<keyword evidence="6" id="KW-0653">Protein transport</keyword>
<dbReference type="GO" id="GO:0046819">
    <property type="term" value="P:protein secretion by the type V secretion system"/>
    <property type="evidence" value="ECO:0007669"/>
    <property type="project" value="TreeGrafter"/>
</dbReference>
<keyword evidence="9" id="KW-0732">Signal</keyword>
<evidence type="ECO:0000256" key="1">
    <source>
        <dbReference type="ARBA" id="ARBA00004442"/>
    </source>
</evidence>
<dbReference type="Gene3D" id="3.10.20.310">
    <property type="entry name" value="membrane protein fhac"/>
    <property type="match status" value="1"/>
</dbReference>
<dbReference type="PANTHER" id="PTHR34597:SF1">
    <property type="entry name" value="HEME_HEMOPEXIN TRANSPORTER PROTEIN HUXB"/>
    <property type="match status" value="1"/>
</dbReference>
<dbReference type="AlphaFoldDB" id="A0A934SWZ7"/>
<gene>
    <name evidence="11" type="ORF">JJB74_26070</name>
</gene>
<evidence type="ECO:0000313" key="11">
    <source>
        <dbReference type="EMBL" id="MBK4738105.1"/>
    </source>
</evidence>
<dbReference type="InterPro" id="IPR005565">
    <property type="entry name" value="Hemolysn_activator_HlyB_C"/>
</dbReference>
<comment type="caution">
    <text evidence="11">The sequence shown here is derived from an EMBL/GenBank/DDBJ whole genome shotgun (WGS) entry which is preliminary data.</text>
</comment>
<keyword evidence="5" id="KW-0812">Transmembrane</keyword>
<dbReference type="InterPro" id="IPR051544">
    <property type="entry name" value="TPS_OM_transporter"/>
</dbReference>
<dbReference type="Pfam" id="PF08479">
    <property type="entry name" value="POTRA_2"/>
    <property type="match status" value="1"/>
</dbReference>
<protein>
    <submittedName>
        <fullName evidence="11">ShlB/FhaC/HecB family hemolysin secretion/activation protein</fullName>
    </submittedName>
</protein>
<keyword evidence="4" id="KW-1134">Transmembrane beta strand</keyword>
<dbReference type="PANTHER" id="PTHR34597">
    <property type="entry name" value="SLR1661 PROTEIN"/>
    <property type="match status" value="1"/>
</dbReference>
<dbReference type="GO" id="GO:0098046">
    <property type="term" value="C:type V protein secretion system complex"/>
    <property type="evidence" value="ECO:0007669"/>
    <property type="project" value="TreeGrafter"/>
</dbReference>
<dbReference type="InterPro" id="IPR034746">
    <property type="entry name" value="POTRA"/>
</dbReference>
<feature type="domain" description="POTRA" evidence="10">
    <location>
        <begin position="66"/>
        <end position="141"/>
    </location>
</feature>
<evidence type="ECO:0000256" key="3">
    <source>
        <dbReference type="ARBA" id="ARBA00022448"/>
    </source>
</evidence>
<evidence type="ECO:0000256" key="4">
    <source>
        <dbReference type="ARBA" id="ARBA00022452"/>
    </source>
</evidence>
<evidence type="ECO:0000256" key="5">
    <source>
        <dbReference type="ARBA" id="ARBA00022692"/>
    </source>
</evidence>
<evidence type="ECO:0000313" key="12">
    <source>
        <dbReference type="Proteomes" id="UP000622890"/>
    </source>
</evidence>
<comment type="subcellular location">
    <subcellularLocation>
        <location evidence="1">Cell outer membrane</location>
    </subcellularLocation>
</comment>
<dbReference type="Proteomes" id="UP000622890">
    <property type="component" value="Unassembled WGS sequence"/>
</dbReference>
<keyword evidence="3" id="KW-0813">Transport</keyword>
<dbReference type="PROSITE" id="PS51779">
    <property type="entry name" value="POTRA"/>
    <property type="match status" value="1"/>
</dbReference>
<dbReference type="Gene3D" id="2.40.160.50">
    <property type="entry name" value="membrane protein fhac: a member of the omp85/tpsb transporter family"/>
    <property type="match status" value="1"/>
</dbReference>
<keyword evidence="8" id="KW-0998">Cell outer membrane</keyword>
<evidence type="ECO:0000256" key="7">
    <source>
        <dbReference type="ARBA" id="ARBA00023136"/>
    </source>
</evidence>
<dbReference type="GO" id="GO:0008320">
    <property type="term" value="F:protein transmembrane transporter activity"/>
    <property type="evidence" value="ECO:0007669"/>
    <property type="project" value="TreeGrafter"/>
</dbReference>
<dbReference type="EMBL" id="JAEPBG010000017">
    <property type="protein sequence ID" value="MBK4738105.1"/>
    <property type="molecule type" value="Genomic_DNA"/>
</dbReference>
<evidence type="ECO:0000256" key="8">
    <source>
        <dbReference type="ARBA" id="ARBA00023237"/>
    </source>
</evidence>